<evidence type="ECO:0000313" key="7">
    <source>
        <dbReference type="Proteomes" id="UP000219050"/>
    </source>
</evidence>
<keyword evidence="7" id="KW-1185">Reference proteome</keyword>
<evidence type="ECO:0000256" key="2">
    <source>
        <dbReference type="ARBA" id="ARBA00023125"/>
    </source>
</evidence>
<dbReference type="Gene3D" id="1.10.10.10">
    <property type="entry name" value="Winged helix-like DNA-binding domain superfamily/Winged helix DNA-binding domain"/>
    <property type="match status" value="1"/>
</dbReference>
<evidence type="ECO:0000256" key="3">
    <source>
        <dbReference type="ARBA" id="ARBA00023163"/>
    </source>
</evidence>
<keyword evidence="1" id="KW-0805">Transcription regulation</keyword>
<feature type="domain" description="HTH iclR-type" evidence="4">
    <location>
        <begin position="20"/>
        <end position="81"/>
    </location>
</feature>
<evidence type="ECO:0000313" key="6">
    <source>
        <dbReference type="EMBL" id="ATI41154.1"/>
    </source>
</evidence>
<keyword evidence="2" id="KW-0238">DNA-binding</keyword>
<dbReference type="PANTHER" id="PTHR30136">
    <property type="entry name" value="HELIX-TURN-HELIX TRANSCRIPTIONAL REGULATOR, ICLR FAMILY"/>
    <property type="match status" value="1"/>
</dbReference>
<dbReference type="InterPro" id="IPR005471">
    <property type="entry name" value="Tscrpt_reg_IclR_N"/>
</dbReference>
<evidence type="ECO:0000259" key="5">
    <source>
        <dbReference type="PROSITE" id="PS51078"/>
    </source>
</evidence>
<keyword evidence="3" id="KW-0804">Transcription</keyword>
<organism evidence="6 7">
    <name type="scientific">Pacificitalea manganoxidans</name>
    <dbReference type="NCBI Taxonomy" id="1411902"/>
    <lineage>
        <taxon>Bacteria</taxon>
        <taxon>Pseudomonadati</taxon>
        <taxon>Pseudomonadota</taxon>
        <taxon>Alphaproteobacteria</taxon>
        <taxon>Rhodobacterales</taxon>
        <taxon>Paracoccaceae</taxon>
        <taxon>Pacificitalea</taxon>
    </lineage>
</organism>
<dbReference type="SUPFAM" id="SSF46785">
    <property type="entry name" value="Winged helix' DNA-binding domain"/>
    <property type="match status" value="1"/>
</dbReference>
<dbReference type="GO" id="GO:0003700">
    <property type="term" value="F:DNA-binding transcription factor activity"/>
    <property type="evidence" value="ECO:0007669"/>
    <property type="project" value="TreeGrafter"/>
</dbReference>
<dbReference type="InterPro" id="IPR050707">
    <property type="entry name" value="HTH_MetabolicPath_Reg"/>
</dbReference>
<dbReference type="OrthoDB" id="9790046at2"/>
<dbReference type="InterPro" id="IPR036390">
    <property type="entry name" value="WH_DNA-bd_sf"/>
</dbReference>
<dbReference type="InterPro" id="IPR014757">
    <property type="entry name" value="Tscrpt_reg_IclR_C"/>
</dbReference>
<dbReference type="SMART" id="SM00346">
    <property type="entry name" value="HTH_ICLR"/>
    <property type="match status" value="1"/>
</dbReference>
<dbReference type="FunFam" id="1.10.10.10:FF:000056">
    <property type="entry name" value="IclR family transcriptional regulator"/>
    <property type="match status" value="1"/>
</dbReference>
<dbReference type="InterPro" id="IPR029016">
    <property type="entry name" value="GAF-like_dom_sf"/>
</dbReference>
<dbReference type="KEGG" id="cmag:CBW24_03475"/>
<gene>
    <name evidence="6" type="ORF">CBW24_03475</name>
</gene>
<evidence type="ECO:0000256" key="1">
    <source>
        <dbReference type="ARBA" id="ARBA00023015"/>
    </source>
</evidence>
<proteinExistence type="predicted"/>
<dbReference type="AlphaFoldDB" id="A0A291LWX1"/>
<dbReference type="Pfam" id="PF01614">
    <property type="entry name" value="IclR_C"/>
    <property type="match status" value="1"/>
</dbReference>
<dbReference type="PROSITE" id="PS51078">
    <property type="entry name" value="ICLR_ED"/>
    <property type="match status" value="1"/>
</dbReference>
<dbReference type="Proteomes" id="UP000219050">
    <property type="component" value="Chromosome"/>
</dbReference>
<dbReference type="InterPro" id="IPR036388">
    <property type="entry name" value="WH-like_DNA-bd_sf"/>
</dbReference>
<dbReference type="RefSeq" id="WP_097372692.1">
    <property type="nucleotide sequence ID" value="NZ_CP021404.1"/>
</dbReference>
<dbReference type="SUPFAM" id="SSF55781">
    <property type="entry name" value="GAF domain-like"/>
    <property type="match status" value="1"/>
</dbReference>
<dbReference type="EMBL" id="CP021404">
    <property type="protein sequence ID" value="ATI41154.1"/>
    <property type="molecule type" value="Genomic_DNA"/>
</dbReference>
<dbReference type="Pfam" id="PF09339">
    <property type="entry name" value="HTH_IclR"/>
    <property type="match status" value="1"/>
</dbReference>
<sequence>MDTSYSNRIQEPERKGVRPLSTAVKTLDVLTFFAQQSRPLRLGEVASAMELSRATAYQRLLTLAEAGWLDQDASGAYRLTMLATRLAAAALEQGDLGSRVEPSLGKLASRLDETVSLAVLDRGQPCIVARVEADTLLRAVQKIGTLLSLAGSASGRVLCAFAEDHTLDRLRNGPHPLPDEEVMQAVRMQGYAVSSGYTESGVVGVAVPVFDARGQVTAAVSLVQPESRFDIETCRAPMLDAAAEITAILQGRQIDP</sequence>
<accession>A0A291LWX1</accession>
<feature type="domain" description="IclR-ED" evidence="5">
    <location>
        <begin position="82"/>
        <end position="251"/>
    </location>
</feature>
<name>A0A291LWX1_9RHOB</name>
<dbReference type="PROSITE" id="PS51077">
    <property type="entry name" value="HTH_ICLR"/>
    <property type="match status" value="1"/>
</dbReference>
<evidence type="ECO:0000259" key="4">
    <source>
        <dbReference type="PROSITE" id="PS51077"/>
    </source>
</evidence>
<dbReference type="PANTHER" id="PTHR30136:SF8">
    <property type="entry name" value="TRANSCRIPTIONAL REGULATORY PROTEIN"/>
    <property type="match status" value="1"/>
</dbReference>
<dbReference type="GO" id="GO:0003677">
    <property type="term" value="F:DNA binding"/>
    <property type="evidence" value="ECO:0007669"/>
    <property type="project" value="UniProtKB-KW"/>
</dbReference>
<protein>
    <submittedName>
        <fullName evidence="6">Transcriptional regulator</fullName>
    </submittedName>
</protein>
<dbReference type="GO" id="GO:0045892">
    <property type="term" value="P:negative regulation of DNA-templated transcription"/>
    <property type="evidence" value="ECO:0007669"/>
    <property type="project" value="TreeGrafter"/>
</dbReference>
<dbReference type="Gene3D" id="3.30.450.40">
    <property type="match status" value="1"/>
</dbReference>
<reference evidence="6 7" key="1">
    <citation type="submission" date="2017-05" db="EMBL/GenBank/DDBJ databases">
        <title>Comparative genomic and metabolic analysis of manganese-oxidizing mechanisms in Celeribater manganoxidans DY25T: its adaption to the environment of polymetallic nodule.</title>
        <authorList>
            <person name="Wang X."/>
        </authorList>
    </citation>
    <scope>NUCLEOTIDE SEQUENCE [LARGE SCALE GENOMIC DNA]</scope>
    <source>
        <strain evidence="6 7">DY25</strain>
    </source>
</reference>